<reference evidence="2" key="1">
    <citation type="journal article" date="2018" name="Nat. Plants">
        <title>Whole-genome landscape of Medicago truncatula symbiotic genes.</title>
        <authorList>
            <person name="Pecrix Y."/>
            <person name="Staton S.E."/>
            <person name="Sallet E."/>
            <person name="Lelandais-Briere C."/>
            <person name="Moreau S."/>
            <person name="Carrere S."/>
            <person name="Blein T."/>
            <person name="Jardinaud M.F."/>
            <person name="Latrasse D."/>
            <person name="Zouine M."/>
            <person name="Zahm M."/>
            <person name="Kreplak J."/>
            <person name="Mayjonade B."/>
            <person name="Satge C."/>
            <person name="Perez M."/>
            <person name="Cauet S."/>
            <person name="Marande W."/>
            <person name="Chantry-Darmon C."/>
            <person name="Lopez-Roques C."/>
            <person name="Bouchez O."/>
            <person name="Berard A."/>
            <person name="Debelle F."/>
            <person name="Munos S."/>
            <person name="Bendahmane A."/>
            <person name="Berges H."/>
            <person name="Niebel A."/>
            <person name="Buitink J."/>
            <person name="Frugier F."/>
            <person name="Benhamed M."/>
            <person name="Crespi M."/>
            <person name="Gouzy J."/>
            <person name="Gamas P."/>
        </authorList>
    </citation>
    <scope>NUCLEOTIDE SEQUENCE [LARGE SCALE GENOMIC DNA]</scope>
    <source>
        <strain evidence="2">cv. Jemalong A17</strain>
    </source>
</reference>
<dbReference type="EMBL" id="PSQE01000005">
    <property type="protein sequence ID" value="RHN53799.1"/>
    <property type="molecule type" value="Genomic_DNA"/>
</dbReference>
<dbReference type="Gramene" id="rna28746">
    <property type="protein sequence ID" value="RHN53799.1"/>
    <property type="gene ID" value="gene28746"/>
</dbReference>
<evidence type="ECO:0000313" key="1">
    <source>
        <dbReference type="EMBL" id="RHN53799.1"/>
    </source>
</evidence>
<name>A0A396HKC8_MEDTR</name>
<evidence type="ECO:0000313" key="2">
    <source>
        <dbReference type="Proteomes" id="UP000265566"/>
    </source>
</evidence>
<accession>A0A396HKC8</accession>
<protein>
    <submittedName>
        <fullName evidence="1">Uncharacterized protein</fullName>
    </submittedName>
</protein>
<proteinExistence type="predicted"/>
<comment type="caution">
    <text evidence="1">The sequence shown here is derived from an EMBL/GenBank/DDBJ whole genome shotgun (WGS) entry which is preliminary data.</text>
</comment>
<dbReference type="Proteomes" id="UP000265566">
    <property type="component" value="Chromosome 5"/>
</dbReference>
<organism evidence="1 2">
    <name type="scientific">Medicago truncatula</name>
    <name type="common">Barrel medic</name>
    <name type="synonym">Medicago tribuloides</name>
    <dbReference type="NCBI Taxonomy" id="3880"/>
    <lineage>
        <taxon>Eukaryota</taxon>
        <taxon>Viridiplantae</taxon>
        <taxon>Streptophyta</taxon>
        <taxon>Embryophyta</taxon>
        <taxon>Tracheophyta</taxon>
        <taxon>Spermatophyta</taxon>
        <taxon>Magnoliopsida</taxon>
        <taxon>eudicotyledons</taxon>
        <taxon>Gunneridae</taxon>
        <taxon>Pentapetalae</taxon>
        <taxon>rosids</taxon>
        <taxon>fabids</taxon>
        <taxon>Fabales</taxon>
        <taxon>Fabaceae</taxon>
        <taxon>Papilionoideae</taxon>
        <taxon>50 kb inversion clade</taxon>
        <taxon>NPAAA clade</taxon>
        <taxon>Hologalegina</taxon>
        <taxon>IRL clade</taxon>
        <taxon>Trifolieae</taxon>
        <taxon>Medicago</taxon>
    </lineage>
</organism>
<sequence length="114" mass="13225">MIVEVKRAACLMCWLTHNLQHTSIHIILFIPMNSLNKLTISQTWPNHLLLHSPPLLILQFSHQTNMVESHTQTHFTNKRKISSCNFKDTKKNNTSSLSSKEIVSDSDLDFIFFF</sequence>
<dbReference type="AlphaFoldDB" id="A0A396HKC8"/>
<gene>
    <name evidence="1" type="ORF">MtrunA17_Chr5g0399761</name>
</gene>